<dbReference type="Gene3D" id="1.10.460.10">
    <property type="entry name" value="Topoisomerase I, domain 2"/>
    <property type="match status" value="1"/>
</dbReference>
<protein>
    <recommendedName>
        <fullName evidence="3">DNA topoisomerase</fullName>
        <ecNumber evidence="3">5.6.2.1</ecNumber>
    </recommendedName>
</protein>
<dbReference type="PROSITE" id="PS52039">
    <property type="entry name" value="TOPO_IA_2"/>
    <property type="match status" value="1"/>
</dbReference>
<dbReference type="PANTHER" id="PTHR42785:SF1">
    <property type="entry name" value="DNA TOPOISOMERASE"/>
    <property type="match status" value="1"/>
</dbReference>
<dbReference type="PRINTS" id="PR00417">
    <property type="entry name" value="PRTPISMRASEI"/>
</dbReference>
<dbReference type="PANTHER" id="PTHR42785">
    <property type="entry name" value="DNA TOPOISOMERASE, TYPE IA, CORE"/>
    <property type="match status" value="1"/>
</dbReference>
<dbReference type="SMART" id="SM00493">
    <property type="entry name" value="TOPRIM"/>
    <property type="match status" value="1"/>
</dbReference>
<dbReference type="NCBIfam" id="TIGR01051">
    <property type="entry name" value="topA_bact"/>
    <property type="match status" value="1"/>
</dbReference>
<evidence type="ECO:0000256" key="7">
    <source>
        <dbReference type="ARBA" id="ARBA00023125"/>
    </source>
</evidence>
<keyword evidence="5" id="KW-0460">Magnesium</keyword>
<evidence type="ECO:0000256" key="2">
    <source>
        <dbReference type="ARBA" id="ARBA00009446"/>
    </source>
</evidence>
<dbReference type="GO" id="GO:0003677">
    <property type="term" value="F:DNA binding"/>
    <property type="evidence" value="ECO:0007669"/>
    <property type="project" value="UniProtKB-KW"/>
</dbReference>
<dbReference type="SMART" id="SM00437">
    <property type="entry name" value="TOP1Ac"/>
    <property type="match status" value="1"/>
</dbReference>
<feature type="compositionally biased region" description="Basic and acidic residues" evidence="9">
    <location>
        <begin position="337"/>
        <end position="346"/>
    </location>
</feature>
<dbReference type="InterPro" id="IPR013824">
    <property type="entry name" value="Topo_IA_cen_sub1"/>
</dbReference>
<gene>
    <name evidence="12" type="ORF">METZ01_LOCUS85802</name>
</gene>
<evidence type="ECO:0000259" key="11">
    <source>
        <dbReference type="PROSITE" id="PS52039"/>
    </source>
</evidence>
<feature type="domain" description="Toprim" evidence="10">
    <location>
        <begin position="2"/>
        <end position="112"/>
    </location>
</feature>
<reference evidence="12" key="1">
    <citation type="submission" date="2018-05" db="EMBL/GenBank/DDBJ databases">
        <authorList>
            <person name="Lanie J.A."/>
            <person name="Ng W.-L."/>
            <person name="Kazmierczak K.M."/>
            <person name="Andrzejewski T.M."/>
            <person name="Davidsen T.M."/>
            <person name="Wayne K.J."/>
            <person name="Tettelin H."/>
            <person name="Glass J.I."/>
            <person name="Rusch D."/>
            <person name="Podicherti R."/>
            <person name="Tsui H.-C.T."/>
            <person name="Winkler M.E."/>
        </authorList>
    </citation>
    <scope>NUCLEOTIDE SEQUENCE</scope>
</reference>
<proteinExistence type="inferred from homology"/>
<dbReference type="Gene3D" id="1.10.290.10">
    <property type="entry name" value="Topoisomerase I, domain 4"/>
    <property type="match status" value="1"/>
</dbReference>
<dbReference type="Pfam" id="PF01751">
    <property type="entry name" value="Toprim"/>
    <property type="match status" value="1"/>
</dbReference>
<evidence type="ECO:0000256" key="3">
    <source>
        <dbReference type="ARBA" id="ARBA00012891"/>
    </source>
</evidence>
<dbReference type="CDD" id="cd00186">
    <property type="entry name" value="TOP1Ac"/>
    <property type="match status" value="1"/>
</dbReference>
<keyword evidence="6" id="KW-0799">Topoisomerase</keyword>
<dbReference type="GO" id="GO:0006265">
    <property type="term" value="P:DNA topological change"/>
    <property type="evidence" value="ECO:0007669"/>
    <property type="project" value="InterPro"/>
</dbReference>
<dbReference type="InterPro" id="IPR028612">
    <property type="entry name" value="Topoisom_1_IA"/>
</dbReference>
<dbReference type="InterPro" id="IPR025589">
    <property type="entry name" value="Toprim_C_rpt"/>
</dbReference>
<keyword evidence="8" id="KW-0413">Isomerase</keyword>
<feature type="domain" description="Topo IA-type catalytic" evidence="11">
    <location>
        <begin position="132"/>
        <end position="557"/>
    </location>
</feature>
<dbReference type="InterPro" id="IPR000380">
    <property type="entry name" value="Topo_IA"/>
</dbReference>
<dbReference type="GO" id="GO:0003917">
    <property type="term" value="F:DNA topoisomerase type I (single strand cut, ATP-independent) activity"/>
    <property type="evidence" value="ECO:0007669"/>
    <property type="project" value="UniProtKB-EC"/>
</dbReference>
<dbReference type="InterPro" id="IPR013497">
    <property type="entry name" value="Topo_IA_cen"/>
</dbReference>
<name>A0A381UZA7_9ZZZZ</name>
<dbReference type="InterPro" id="IPR003601">
    <property type="entry name" value="Topo_IA_2"/>
</dbReference>
<dbReference type="InterPro" id="IPR005733">
    <property type="entry name" value="TopoI_bac-type"/>
</dbReference>
<dbReference type="Pfam" id="PF01131">
    <property type="entry name" value="Topoisom_bac"/>
    <property type="match status" value="1"/>
</dbReference>
<keyword evidence="4" id="KW-0479">Metal-binding</keyword>
<evidence type="ECO:0000256" key="5">
    <source>
        <dbReference type="ARBA" id="ARBA00022842"/>
    </source>
</evidence>
<dbReference type="PROSITE" id="PS00396">
    <property type="entry name" value="TOPO_IA_1"/>
    <property type="match status" value="1"/>
</dbReference>
<evidence type="ECO:0000256" key="4">
    <source>
        <dbReference type="ARBA" id="ARBA00022723"/>
    </source>
</evidence>
<dbReference type="HAMAP" id="MF_00952">
    <property type="entry name" value="Topoisom_1_prok"/>
    <property type="match status" value="1"/>
</dbReference>
<dbReference type="EMBL" id="UINC01007370">
    <property type="protein sequence ID" value="SVA32948.1"/>
    <property type="molecule type" value="Genomic_DNA"/>
</dbReference>
<comment type="catalytic activity">
    <reaction evidence="1">
        <text>ATP-independent breakage of single-stranded DNA, followed by passage and rejoining.</text>
        <dbReference type="EC" id="5.6.2.1"/>
    </reaction>
</comment>
<evidence type="ECO:0000313" key="12">
    <source>
        <dbReference type="EMBL" id="SVA32948.1"/>
    </source>
</evidence>
<keyword evidence="7" id="KW-0238">DNA-binding</keyword>
<dbReference type="Gene3D" id="3.40.50.140">
    <property type="match status" value="1"/>
</dbReference>
<dbReference type="AlphaFoldDB" id="A0A381UZA7"/>
<accession>A0A381UZA7</accession>
<dbReference type="Gene3D" id="2.70.20.10">
    <property type="entry name" value="Topoisomerase I, domain 3"/>
    <property type="match status" value="1"/>
</dbReference>
<sequence length="870" mass="98303">MNSVVVVESPAKAKTIEGYLGDSYSVIASFGHVRDMEDKDGAVVPGSWSDIKWSLNNKGEQQVKEILSLLKKAEHLILATDPDREGEAIAWHIYELLNEKGAIQDIKVSRAVFNSITKSSVLEAIDNLRAINQDQVEAYLARRVLDYIVGFNISPLLWRRLPGAKSAGRVQSVALKLICERENEREAFEPQEYWTIQTDFLKNQEKVSSQIQFVDGIKLKKFDISNENNANELADRAKDSVFSISEINKKPVKRNPKPPFITSTLQQEAARKLRLSADQTMRTAQALYEQALITYMRTDSPVMSKEGIEQCRRVIEDKFGSKFLPSEQRVYKSKSKQAQEAHEAIRPTDISRLPKENGLSGDERKLYELIWNRSVSSQMQSADVTQTEIMISSQKKDLIFKATGSQIVFKGFLEVYEEGKDDNEITSETRLPASLELDDNLEVSSVMPEQHFTKAPPRFTEASLIKELEEKGIGRPSTYASIMNSIKKREYASLENKQFKPANKGRVVVSFLDSYFLDYFKYDFTADMEESLDKIAKGELLWTNLLDNFWEGFEPSISSVLELSNRDVLEKLNNALKERLFPKGNTCPNCSAELTLKNSPKFGPFIGCTKFDETGCDYKSPPFLTLEEVDAHAKAKESIGIYPESGKDIFLKPSRGGGLYLETQDSKDEVIRQTISNETAENITLESALLWITLPRDIGLHPDTNEMMQAGYARGPFVRVKREGKETYQYANLPNEEDIFSIGMNRAVELLAGKGVAKEEAKEIGLDPTSKVPVFLKQGRFGAYIETDELIRKTVPKDMSLEEVTLEWAVSNLPIITYHPEDSRAVGIRRQRTRSKGWKAFVVHAGVKKELPKDIKVKDVDEEIALSLLD</sequence>
<dbReference type="InterPro" id="IPR003602">
    <property type="entry name" value="Topo_IA_DNA-bd_dom"/>
</dbReference>
<dbReference type="InterPro" id="IPR023406">
    <property type="entry name" value="Topo_IA_AS"/>
</dbReference>
<organism evidence="12">
    <name type="scientific">marine metagenome</name>
    <dbReference type="NCBI Taxonomy" id="408172"/>
    <lineage>
        <taxon>unclassified sequences</taxon>
        <taxon>metagenomes</taxon>
        <taxon>ecological metagenomes</taxon>
    </lineage>
</organism>
<evidence type="ECO:0000256" key="9">
    <source>
        <dbReference type="SAM" id="MobiDB-lite"/>
    </source>
</evidence>
<dbReference type="InterPro" id="IPR013825">
    <property type="entry name" value="Topo_IA_cen_sub2"/>
</dbReference>
<dbReference type="GO" id="GO:0046872">
    <property type="term" value="F:metal ion binding"/>
    <property type="evidence" value="ECO:0007669"/>
    <property type="project" value="UniProtKB-KW"/>
</dbReference>
<dbReference type="InterPro" id="IPR013826">
    <property type="entry name" value="Topo_IA_cen_sub3"/>
</dbReference>
<dbReference type="Pfam" id="PF13368">
    <property type="entry name" value="Toprim_C_rpt"/>
    <property type="match status" value="2"/>
</dbReference>
<dbReference type="SMART" id="SM00436">
    <property type="entry name" value="TOP1Bc"/>
    <property type="match status" value="1"/>
</dbReference>
<dbReference type="SUPFAM" id="SSF56712">
    <property type="entry name" value="Prokaryotic type I DNA topoisomerase"/>
    <property type="match status" value="1"/>
</dbReference>
<feature type="region of interest" description="Disordered" evidence="9">
    <location>
        <begin position="333"/>
        <end position="357"/>
    </location>
</feature>
<evidence type="ECO:0000256" key="6">
    <source>
        <dbReference type="ARBA" id="ARBA00023029"/>
    </source>
</evidence>
<dbReference type="InterPro" id="IPR023405">
    <property type="entry name" value="Topo_IA_core_domain"/>
</dbReference>
<dbReference type="EC" id="5.6.2.1" evidence="3"/>
<evidence type="ECO:0000259" key="10">
    <source>
        <dbReference type="PROSITE" id="PS50880"/>
    </source>
</evidence>
<dbReference type="InterPro" id="IPR006171">
    <property type="entry name" value="TOPRIM_dom"/>
</dbReference>
<dbReference type="PROSITE" id="PS50880">
    <property type="entry name" value="TOPRIM"/>
    <property type="match status" value="1"/>
</dbReference>
<evidence type="ECO:0000256" key="8">
    <source>
        <dbReference type="ARBA" id="ARBA00023235"/>
    </source>
</evidence>
<evidence type="ECO:0000256" key="1">
    <source>
        <dbReference type="ARBA" id="ARBA00000213"/>
    </source>
</evidence>
<comment type="similarity">
    <text evidence="2">Belongs to the type IA topoisomerase family.</text>
</comment>